<proteinExistence type="predicted"/>
<accession>A0ABN7W7J2</accession>
<evidence type="ECO:0000256" key="1">
    <source>
        <dbReference type="SAM" id="MobiDB-lite"/>
    </source>
</evidence>
<feature type="region of interest" description="Disordered" evidence="1">
    <location>
        <begin position="688"/>
        <end position="709"/>
    </location>
</feature>
<reference evidence="2 3" key="1">
    <citation type="submission" date="2021-06" db="EMBL/GenBank/DDBJ databases">
        <authorList>
            <person name="Kallberg Y."/>
            <person name="Tangrot J."/>
            <person name="Rosling A."/>
        </authorList>
    </citation>
    <scope>NUCLEOTIDE SEQUENCE [LARGE SCALE GENOMIC DNA]</scope>
    <source>
        <strain evidence="2 3">120-4 pot B 10/14</strain>
    </source>
</reference>
<sequence>SDYAEWNHDILEDLKSWWKILRARRVSELESQKKKEIEESIEKRCQMIEDKQGVMLTSLLDRNFRKVKLDRLLEVENNRKKLIIKSSKAGIYEPKKSIDESWYLNLTNNVTEEEWNEMLAGGDWLYEEKDSKVIKFLGVWVDNRLNEKQIKEKAKSLVRVTAVYMLQTSKLSKRTIDSIQSPIISLAKRKMGIAKMLLNKQITSLHVRVNTEGPEELVTKIRIRQGFQLMGVTVNDWHQNRSSIHINLWKNNLACLVMLRAKELQITFEFNNEEEEKNINSTKVVEILGGKFTFKTAMVFKNLNVRSIYQLINKEGKEMITWQQLKMLRRKPIKGRPAKWFIELEEIMLVNNSSRKLKQEFLISNGNREFLLTVLDKVSNDNRKREWIVTKQPKKKELSNALIGKAVISTRRKVLTEHWKLNIFDNEYKQTLEKCKSYKIDQFGELNTCKNDMIVGLGKEDSSEVGLSESTAETLTMKELDMVLIEKQRLSQTIKDELTKRYRKNCAENRKVLTFYTDGSLRKTARDNSLKEDSIGADPDRIILKPPPCLNVSLRWQESQIEDSTRKFIKNIMDLKVSTEWSFIATIKKLEPAEEKVKNYDWSKLGKILWGVTEEEKILRRAEIIKGLTQEKMKRQLYNQLQSSKKARKLLEVFVNTVWNGFFTEIWKKHCEKVITWEKSRGIRKRKGGFVMKPNHGNNDSKKDDRDKVQKTWSDTVVGYII</sequence>
<evidence type="ECO:0000313" key="2">
    <source>
        <dbReference type="EMBL" id="CAG8819522.1"/>
    </source>
</evidence>
<feature type="non-terminal residue" evidence="2">
    <location>
        <position position="1"/>
    </location>
</feature>
<feature type="compositionally biased region" description="Basic and acidic residues" evidence="1">
    <location>
        <begin position="699"/>
        <end position="709"/>
    </location>
</feature>
<organism evidence="2 3">
    <name type="scientific">Gigaspora margarita</name>
    <dbReference type="NCBI Taxonomy" id="4874"/>
    <lineage>
        <taxon>Eukaryota</taxon>
        <taxon>Fungi</taxon>
        <taxon>Fungi incertae sedis</taxon>
        <taxon>Mucoromycota</taxon>
        <taxon>Glomeromycotina</taxon>
        <taxon>Glomeromycetes</taxon>
        <taxon>Diversisporales</taxon>
        <taxon>Gigasporaceae</taxon>
        <taxon>Gigaspora</taxon>
    </lineage>
</organism>
<dbReference type="EMBL" id="CAJVQB010033261">
    <property type="protein sequence ID" value="CAG8819522.1"/>
    <property type="molecule type" value="Genomic_DNA"/>
</dbReference>
<dbReference type="Proteomes" id="UP000789901">
    <property type="component" value="Unassembled WGS sequence"/>
</dbReference>
<protein>
    <submittedName>
        <fullName evidence="2">9054_t:CDS:1</fullName>
    </submittedName>
</protein>
<name>A0ABN7W7J2_GIGMA</name>
<evidence type="ECO:0000313" key="3">
    <source>
        <dbReference type="Proteomes" id="UP000789901"/>
    </source>
</evidence>
<gene>
    <name evidence="2" type="ORF">GMARGA_LOCUS27332</name>
</gene>
<keyword evidence="3" id="KW-1185">Reference proteome</keyword>
<comment type="caution">
    <text evidence="2">The sequence shown here is derived from an EMBL/GenBank/DDBJ whole genome shotgun (WGS) entry which is preliminary data.</text>
</comment>
<feature type="non-terminal residue" evidence="2">
    <location>
        <position position="722"/>
    </location>
</feature>